<dbReference type="InterPro" id="IPR004158">
    <property type="entry name" value="DUF247_pln"/>
</dbReference>
<gene>
    <name evidence="2" type="ORF">E2562_034410</name>
</gene>
<keyword evidence="3" id="KW-1185">Reference proteome</keyword>
<accession>A0A6G1BQ96</accession>
<evidence type="ECO:0000313" key="3">
    <source>
        <dbReference type="Proteomes" id="UP000479710"/>
    </source>
</evidence>
<keyword evidence="1" id="KW-0472">Membrane</keyword>
<keyword evidence="1" id="KW-0812">Transmembrane</keyword>
<dbReference type="Proteomes" id="UP000479710">
    <property type="component" value="Unassembled WGS sequence"/>
</dbReference>
<dbReference type="Pfam" id="PF03140">
    <property type="entry name" value="DUF247"/>
    <property type="match status" value="1"/>
</dbReference>
<keyword evidence="1" id="KW-1133">Transmembrane helix</keyword>
<proteinExistence type="predicted"/>
<evidence type="ECO:0000313" key="2">
    <source>
        <dbReference type="EMBL" id="KAF0889954.1"/>
    </source>
</evidence>
<dbReference type="PANTHER" id="PTHR31170">
    <property type="entry name" value="BNAC04G53230D PROTEIN"/>
    <property type="match status" value="1"/>
</dbReference>
<dbReference type="EMBL" id="SPHZ02000012">
    <property type="protein sequence ID" value="KAF0889954.1"/>
    <property type="molecule type" value="Genomic_DNA"/>
</dbReference>
<reference evidence="2 3" key="1">
    <citation type="submission" date="2019-11" db="EMBL/GenBank/DDBJ databases">
        <title>Whole genome sequence of Oryza granulata.</title>
        <authorList>
            <person name="Li W."/>
        </authorList>
    </citation>
    <scope>NUCLEOTIDE SEQUENCE [LARGE SCALE GENOMIC DNA]</scope>
    <source>
        <strain evidence="3">cv. Menghai</strain>
        <tissue evidence="2">Leaf</tissue>
    </source>
</reference>
<sequence>MASGGGKRAWVADLERDLAGAGAALELALWKKHSVHRVPVAVKDHHPQAYRPQVVSLGPFHHGDKRLLPMEQHKRRAVAHLLRRSGKTAGELVAVVEEVVPELEDAYQDLGDEWRGEQHRERFLQVMVTDGCFLLEMMRTAKAARGKHDEASGVYAQNDPVFGRHGALYVVPYVRRDMLIVENQLPLLLLQKLVAVEKVSEDMGDVEYEVKKIVLRFISPSCKTLPAKEYRALHPLDVFRESLISGPYRKPRGGAGRDDHDDEEASSIIRSAAELYEAGIRFKRSKTNSFHDVTFRRGVLSLPFIIVDDSTEYELLNLMAFERLHAGAGNDVTAYVFLMDNIIDSAADVALLTSKGIIQNAVGSDKAVAKLFNELSKDVALDTNGELDAVQRKVNRYCRKPCHVWRANLVHTYFRSPWAFLSLAAAVFLLGMTVVQTVYTVLPFYQGDNGGDSSSSSTAPAPL</sequence>
<protein>
    <submittedName>
        <fullName evidence="2">Uncharacterized protein</fullName>
    </submittedName>
</protein>
<name>A0A6G1BQ96_9ORYZ</name>
<organism evidence="2 3">
    <name type="scientific">Oryza meyeriana var. granulata</name>
    <dbReference type="NCBI Taxonomy" id="110450"/>
    <lineage>
        <taxon>Eukaryota</taxon>
        <taxon>Viridiplantae</taxon>
        <taxon>Streptophyta</taxon>
        <taxon>Embryophyta</taxon>
        <taxon>Tracheophyta</taxon>
        <taxon>Spermatophyta</taxon>
        <taxon>Magnoliopsida</taxon>
        <taxon>Liliopsida</taxon>
        <taxon>Poales</taxon>
        <taxon>Poaceae</taxon>
        <taxon>BOP clade</taxon>
        <taxon>Oryzoideae</taxon>
        <taxon>Oryzeae</taxon>
        <taxon>Oryzinae</taxon>
        <taxon>Oryza</taxon>
        <taxon>Oryza meyeriana</taxon>
    </lineage>
</organism>
<feature type="transmembrane region" description="Helical" evidence="1">
    <location>
        <begin position="418"/>
        <end position="442"/>
    </location>
</feature>
<dbReference type="OrthoDB" id="1846188at2759"/>
<dbReference type="PANTHER" id="PTHR31170:SF18">
    <property type="entry name" value="(WILD MALAYSIAN BANANA) HYPOTHETICAL PROTEIN"/>
    <property type="match status" value="1"/>
</dbReference>
<dbReference type="AlphaFoldDB" id="A0A6G1BQ96"/>
<evidence type="ECO:0000256" key="1">
    <source>
        <dbReference type="SAM" id="Phobius"/>
    </source>
</evidence>
<comment type="caution">
    <text evidence="2">The sequence shown here is derived from an EMBL/GenBank/DDBJ whole genome shotgun (WGS) entry which is preliminary data.</text>
</comment>